<proteinExistence type="predicted"/>
<dbReference type="OrthoDB" id="416496at2759"/>
<evidence type="ECO:0000313" key="2">
    <source>
        <dbReference type="Proteomes" id="UP001085076"/>
    </source>
</evidence>
<organism evidence="1 2">
    <name type="scientific">Dioscorea zingiberensis</name>
    <dbReference type="NCBI Taxonomy" id="325984"/>
    <lineage>
        <taxon>Eukaryota</taxon>
        <taxon>Viridiplantae</taxon>
        <taxon>Streptophyta</taxon>
        <taxon>Embryophyta</taxon>
        <taxon>Tracheophyta</taxon>
        <taxon>Spermatophyta</taxon>
        <taxon>Magnoliopsida</taxon>
        <taxon>Liliopsida</taxon>
        <taxon>Dioscoreales</taxon>
        <taxon>Dioscoreaceae</taxon>
        <taxon>Dioscorea</taxon>
    </lineage>
</organism>
<protein>
    <submittedName>
        <fullName evidence="1">Uncharacterized protein</fullName>
    </submittedName>
</protein>
<comment type="caution">
    <text evidence="1">The sequence shown here is derived from an EMBL/GenBank/DDBJ whole genome shotgun (WGS) entry which is preliminary data.</text>
</comment>
<dbReference type="EMBL" id="JAGGNH010000002">
    <property type="protein sequence ID" value="KAJ0980281.1"/>
    <property type="molecule type" value="Genomic_DNA"/>
</dbReference>
<evidence type="ECO:0000313" key="1">
    <source>
        <dbReference type="EMBL" id="KAJ0980281.1"/>
    </source>
</evidence>
<accession>A0A9D5HL45</accession>
<gene>
    <name evidence="1" type="ORF">J5N97_008536</name>
</gene>
<keyword evidence="2" id="KW-1185">Reference proteome</keyword>
<reference evidence="1" key="1">
    <citation type="submission" date="2021-03" db="EMBL/GenBank/DDBJ databases">
        <authorList>
            <person name="Li Z."/>
            <person name="Yang C."/>
        </authorList>
    </citation>
    <scope>NUCLEOTIDE SEQUENCE</scope>
    <source>
        <strain evidence="1">Dzin_1.0</strain>
        <tissue evidence="1">Leaf</tissue>
    </source>
</reference>
<reference evidence="1" key="2">
    <citation type="journal article" date="2022" name="Hortic Res">
        <title>The genome of Dioscorea zingiberensis sheds light on the biosynthesis, origin and evolution of the medicinally important diosgenin saponins.</title>
        <authorList>
            <person name="Li Y."/>
            <person name="Tan C."/>
            <person name="Li Z."/>
            <person name="Guo J."/>
            <person name="Li S."/>
            <person name="Chen X."/>
            <person name="Wang C."/>
            <person name="Dai X."/>
            <person name="Yang H."/>
            <person name="Song W."/>
            <person name="Hou L."/>
            <person name="Xu J."/>
            <person name="Tong Z."/>
            <person name="Xu A."/>
            <person name="Yuan X."/>
            <person name="Wang W."/>
            <person name="Yang Q."/>
            <person name="Chen L."/>
            <person name="Sun Z."/>
            <person name="Wang K."/>
            <person name="Pan B."/>
            <person name="Chen J."/>
            <person name="Bao Y."/>
            <person name="Liu F."/>
            <person name="Qi X."/>
            <person name="Gang D.R."/>
            <person name="Wen J."/>
            <person name="Li J."/>
        </authorList>
    </citation>
    <scope>NUCLEOTIDE SEQUENCE</scope>
    <source>
        <strain evidence="1">Dzin_1.0</strain>
    </source>
</reference>
<dbReference type="Proteomes" id="UP001085076">
    <property type="component" value="Miscellaneous, Linkage group lg02"/>
</dbReference>
<sequence>MENHYISLSLDTGMLKGKTCMERFTIAKITGPILGIVDSKKVAEQMKKTVEENWTWTAAPLRDDGTLLRSVQVALDPLQQLVADGCHLTGETGKQISEVEPQYDTLIKCLPHHSSCWA</sequence>
<dbReference type="AlphaFoldDB" id="A0A9D5HL45"/>
<name>A0A9D5HL45_9LILI</name>